<keyword evidence="9" id="KW-1185">Reference proteome</keyword>
<evidence type="ECO:0000313" key="9">
    <source>
        <dbReference type="Proteomes" id="UP001390339"/>
    </source>
</evidence>
<proteinExistence type="predicted"/>
<dbReference type="InterPro" id="IPR051089">
    <property type="entry name" value="prtT"/>
</dbReference>
<dbReference type="PROSITE" id="PS50048">
    <property type="entry name" value="ZN2_CY6_FUNGAL_2"/>
    <property type="match status" value="1"/>
</dbReference>
<dbReference type="PROSITE" id="PS00463">
    <property type="entry name" value="ZN2_CY6_FUNGAL_1"/>
    <property type="match status" value="1"/>
</dbReference>
<evidence type="ECO:0000256" key="2">
    <source>
        <dbReference type="ARBA" id="ARBA00022723"/>
    </source>
</evidence>
<dbReference type="Pfam" id="PF00172">
    <property type="entry name" value="Zn_clus"/>
    <property type="match status" value="1"/>
</dbReference>
<comment type="caution">
    <text evidence="8">The sequence shown here is derived from an EMBL/GenBank/DDBJ whole genome shotgun (WGS) entry which is preliminary data.</text>
</comment>
<keyword evidence="2" id="KW-0479">Metal-binding</keyword>
<evidence type="ECO:0000256" key="3">
    <source>
        <dbReference type="ARBA" id="ARBA00023015"/>
    </source>
</evidence>
<evidence type="ECO:0000256" key="6">
    <source>
        <dbReference type="ARBA" id="ARBA00023242"/>
    </source>
</evidence>
<organism evidence="8 9">
    <name type="scientific">Apiospora arundinis</name>
    <dbReference type="NCBI Taxonomy" id="335852"/>
    <lineage>
        <taxon>Eukaryota</taxon>
        <taxon>Fungi</taxon>
        <taxon>Dikarya</taxon>
        <taxon>Ascomycota</taxon>
        <taxon>Pezizomycotina</taxon>
        <taxon>Sordariomycetes</taxon>
        <taxon>Xylariomycetidae</taxon>
        <taxon>Amphisphaeriales</taxon>
        <taxon>Apiosporaceae</taxon>
        <taxon>Apiospora</taxon>
    </lineage>
</organism>
<protein>
    <submittedName>
        <fullName evidence="8">Transcriptional activator of proteases prtT</fullName>
    </submittedName>
</protein>
<evidence type="ECO:0000256" key="5">
    <source>
        <dbReference type="ARBA" id="ARBA00023163"/>
    </source>
</evidence>
<evidence type="ECO:0000313" key="8">
    <source>
        <dbReference type="EMBL" id="KAK8868010.1"/>
    </source>
</evidence>
<dbReference type="SUPFAM" id="SSF57701">
    <property type="entry name" value="Zn2/Cys6 DNA-binding domain"/>
    <property type="match status" value="1"/>
</dbReference>
<keyword evidence="8" id="KW-0645">Protease</keyword>
<gene>
    <name evidence="8" type="ORF">PGQ11_006588</name>
</gene>
<dbReference type="InterPro" id="IPR001138">
    <property type="entry name" value="Zn2Cys6_DnaBD"/>
</dbReference>
<keyword evidence="8" id="KW-0378">Hydrolase</keyword>
<dbReference type="CDD" id="cd00067">
    <property type="entry name" value="GAL4"/>
    <property type="match status" value="1"/>
</dbReference>
<dbReference type="SMART" id="SM00906">
    <property type="entry name" value="Fungal_trans"/>
    <property type="match status" value="1"/>
</dbReference>
<dbReference type="GO" id="GO:0008233">
    <property type="term" value="F:peptidase activity"/>
    <property type="evidence" value="ECO:0007669"/>
    <property type="project" value="UniProtKB-KW"/>
</dbReference>
<comment type="subcellular location">
    <subcellularLocation>
        <location evidence="1">Nucleus</location>
    </subcellularLocation>
</comment>
<keyword evidence="4" id="KW-0238">DNA-binding</keyword>
<keyword evidence="6" id="KW-0539">Nucleus</keyword>
<dbReference type="Gene3D" id="4.10.240.10">
    <property type="entry name" value="Zn(2)-C6 fungal-type DNA-binding domain"/>
    <property type="match status" value="1"/>
</dbReference>
<evidence type="ECO:0000259" key="7">
    <source>
        <dbReference type="PROSITE" id="PS50048"/>
    </source>
</evidence>
<name>A0ABR2IT39_9PEZI</name>
<keyword evidence="3" id="KW-0805">Transcription regulation</keyword>
<dbReference type="CDD" id="cd12148">
    <property type="entry name" value="fungal_TF_MHR"/>
    <property type="match status" value="1"/>
</dbReference>
<reference evidence="8 9" key="1">
    <citation type="journal article" date="2024" name="IMA Fungus">
        <title>Apiospora arundinis, a panoply of carbohydrate-active enzymes and secondary metabolites.</title>
        <authorList>
            <person name="Sorensen T."/>
            <person name="Petersen C."/>
            <person name="Muurmann A.T."/>
            <person name="Christiansen J.V."/>
            <person name="Brundto M.L."/>
            <person name="Overgaard C.K."/>
            <person name="Boysen A.T."/>
            <person name="Wollenberg R.D."/>
            <person name="Larsen T.O."/>
            <person name="Sorensen J.L."/>
            <person name="Nielsen K.L."/>
            <person name="Sondergaard T.E."/>
        </authorList>
    </citation>
    <scope>NUCLEOTIDE SEQUENCE [LARGE SCALE GENOMIC DNA]</scope>
    <source>
        <strain evidence="8 9">AAU 773</strain>
    </source>
</reference>
<evidence type="ECO:0000256" key="4">
    <source>
        <dbReference type="ARBA" id="ARBA00023125"/>
    </source>
</evidence>
<dbReference type="PANTHER" id="PTHR31845">
    <property type="entry name" value="FINGER DOMAIN PROTEIN, PUTATIVE-RELATED"/>
    <property type="match status" value="1"/>
</dbReference>
<dbReference type="Pfam" id="PF04082">
    <property type="entry name" value="Fungal_trans"/>
    <property type="match status" value="1"/>
</dbReference>
<dbReference type="EMBL" id="JAPCWZ010000004">
    <property type="protein sequence ID" value="KAK8868010.1"/>
    <property type="molecule type" value="Genomic_DNA"/>
</dbReference>
<dbReference type="GO" id="GO:0006508">
    <property type="term" value="P:proteolysis"/>
    <property type="evidence" value="ECO:0007669"/>
    <property type="project" value="UniProtKB-KW"/>
</dbReference>
<dbReference type="InterPro" id="IPR007219">
    <property type="entry name" value="XnlR_reg_dom"/>
</dbReference>
<sequence length="623" mass="69923">MADAETPASAVTALREAFGDRKPPDISRKITACVACRKQKIKCQMRDDQPPCTRCKKRGLSCSVNRSLQMVLESDLVWKRSMETKVQQLQHMVEQLAGNSLRSEDAQQMLADKANGTPMNQDFAEIQPATSTHPEPSGHLGVVMDLDSGPGAIPGFHMAENQPPEQSHLHQDFISRGLVAPDSARCCFEVYRDRLDHFPYRILNDQTTVAFDSVRRTSALLTASVCAVGALHLDSADFDIYYREFIQLSARQSLSKHHTIDDVRALCIGAFWLSDLSWSLVSAAVRIATELQLHRSFSKALKGDRQHYLRARLYYLVYACDHHFSVAYGRPPMTRECEAVRNARDFLKCEFATEDDARLVSQVLRWSICSNIFDTFGVDVDRPLAESDIPHLRRFSIALDSIRAEWIDRFSPNAHVGNYPRKGVGLQYNFAKLYLCSHAFRGVNTVEFTSRSPGIDTELDEIANSAVLAASAILRAVVSDPEIQGFLDGLPTYFNTMIAFAAVFLLKVSTKYGSMVHIDLQEIRRLLRSLLTTLKKVTSSMHPRHLLVSITAGIQSLLIRCRIVDNPCADQGEEPEVVSAREHVETAELGHDPPASFSMEEYDFLFNPDMDFSLEFLNQDSLV</sequence>
<evidence type="ECO:0000256" key="1">
    <source>
        <dbReference type="ARBA" id="ARBA00004123"/>
    </source>
</evidence>
<keyword evidence="5" id="KW-0804">Transcription</keyword>
<dbReference type="SMART" id="SM00066">
    <property type="entry name" value="GAL4"/>
    <property type="match status" value="1"/>
</dbReference>
<dbReference type="PANTHER" id="PTHR31845:SF17">
    <property type="entry name" value="ZN(II)2CYS6 TRANSCRIPTION FACTOR (EUROFUNG)"/>
    <property type="match status" value="1"/>
</dbReference>
<feature type="domain" description="Zn(2)-C6 fungal-type" evidence="7">
    <location>
        <begin position="32"/>
        <end position="64"/>
    </location>
</feature>
<accession>A0ABR2IT39</accession>
<dbReference type="Proteomes" id="UP001390339">
    <property type="component" value="Unassembled WGS sequence"/>
</dbReference>
<dbReference type="InterPro" id="IPR036864">
    <property type="entry name" value="Zn2-C6_fun-type_DNA-bd_sf"/>
</dbReference>